<dbReference type="Proteomes" id="UP000317909">
    <property type="component" value="Chromosome"/>
</dbReference>
<proteinExistence type="predicted"/>
<keyword evidence="2" id="KW-1185">Reference proteome</keyword>
<reference evidence="1 2" key="1">
    <citation type="submission" date="2019-02" db="EMBL/GenBank/DDBJ databases">
        <title>Deep-cultivation of Planctomycetes and their phenomic and genomic characterization uncovers novel biology.</title>
        <authorList>
            <person name="Wiegand S."/>
            <person name="Jogler M."/>
            <person name="Boedeker C."/>
            <person name="Pinto D."/>
            <person name="Vollmers J."/>
            <person name="Rivas-Marin E."/>
            <person name="Kohn T."/>
            <person name="Peeters S.H."/>
            <person name="Heuer A."/>
            <person name="Rast P."/>
            <person name="Oberbeckmann S."/>
            <person name="Bunk B."/>
            <person name="Jeske O."/>
            <person name="Meyerdierks A."/>
            <person name="Storesund J.E."/>
            <person name="Kallscheuer N."/>
            <person name="Luecker S."/>
            <person name="Lage O.M."/>
            <person name="Pohl T."/>
            <person name="Merkel B.J."/>
            <person name="Hornburger P."/>
            <person name="Mueller R.-W."/>
            <person name="Bruemmer F."/>
            <person name="Labrenz M."/>
            <person name="Spormann A.M."/>
            <person name="Op den Camp H."/>
            <person name="Overmann J."/>
            <person name="Amann R."/>
            <person name="Jetten M.S.M."/>
            <person name="Mascher T."/>
            <person name="Medema M.H."/>
            <person name="Devos D.P."/>
            <person name="Kaster A.-K."/>
            <person name="Ovreas L."/>
            <person name="Rohde M."/>
            <person name="Galperin M.Y."/>
            <person name="Jogler C."/>
        </authorList>
    </citation>
    <scope>NUCLEOTIDE SEQUENCE [LARGE SCALE GENOMIC DNA]</scope>
    <source>
        <strain evidence="1 2">I41</strain>
    </source>
</reference>
<evidence type="ECO:0000313" key="2">
    <source>
        <dbReference type="Proteomes" id="UP000317909"/>
    </source>
</evidence>
<protein>
    <submittedName>
        <fullName evidence="1">Uncharacterized protein</fullName>
    </submittedName>
</protein>
<dbReference type="KEGG" id="llh:I41_40140"/>
<dbReference type="AlphaFoldDB" id="A0A517U2G0"/>
<evidence type="ECO:0000313" key="1">
    <source>
        <dbReference type="EMBL" id="QDT74811.1"/>
    </source>
</evidence>
<dbReference type="EMBL" id="CP036339">
    <property type="protein sequence ID" value="QDT74811.1"/>
    <property type="molecule type" value="Genomic_DNA"/>
</dbReference>
<organism evidence="1 2">
    <name type="scientific">Lacipirellula limnantheis</name>
    <dbReference type="NCBI Taxonomy" id="2528024"/>
    <lineage>
        <taxon>Bacteria</taxon>
        <taxon>Pseudomonadati</taxon>
        <taxon>Planctomycetota</taxon>
        <taxon>Planctomycetia</taxon>
        <taxon>Pirellulales</taxon>
        <taxon>Lacipirellulaceae</taxon>
        <taxon>Lacipirellula</taxon>
    </lineage>
</organism>
<gene>
    <name evidence="1" type="ORF">I41_40140</name>
</gene>
<name>A0A517U2G0_9BACT</name>
<sequence length="138" mass="15721">MDSPHSKTNASALETPPEILYLNDLSDGDRELGFRHRRIACPTIEMPLRRVKAVVFAIDASNRIVRVFDGVFNRPGYVHQCFGVLKKRRSARGWYPVQLTFPDAVMALNSWQNGKDNREFGDGTFTYVEAELPTQAEY</sequence>
<accession>A0A517U2G0</accession>
<dbReference type="RefSeq" id="WP_145434538.1">
    <property type="nucleotide sequence ID" value="NZ_CP036339.1"/>
</dbReference>